<name>A0ACC1NKY7_9PEZI</name>
<protein>
    <submittedName>
        <fullName evidence="1">Uncharacterized protein</fullName>
    </submittedName>
</protein>
<reference evidence="1" key="1">
    <citation type="submission" date="2022-10" db="EMBL/GenBank/DDBJ databases">
        <title>Genome Sequence of Xylaria curta.</title>
        <authorList>
            <person name="Buettner E."/>
        </authorList>
    </citation>
    <scope>NUCLEOTIDE SEQUENCE</scope>
    <source>
        <strain evidence="1">Babe10</strain>
    </source>
</reference>
<accession>A0ACC1NKY7</accession>
<keyword evidence="2" id="KW-1185">Reference proteome</keyword>
<evidence type="ECO:0000313" key="2">
    <source>
        <dbReference type="Proteomes" id="UP001143856"/>
    </source>
</evidence>
<dbReference type="Proteomes" id="UP001143856">
    <property type="component" value="Unassembled WGS sequence"/>
</dbReference>
<evidence type="ECO:0000313" key="1">
    <source>
        <dbReference type="EMBL" id="KAJ2979181.1"/>
    </source>
</evidence>
<gene>
    <name evidence="1" type="ORF">NUW58_g7270</name>
</gene>
<dbReference type="EMBL" id="JAPDGR010001843">
    <property type="protein sequence ID" value="KAJ2979181.1"/>
    <property type="molecule type" value="Genomic_DNA"/>
</dbReference>
<organism evidence="1 2">
    <name type="scientific">Xylaria curta</name>
    <dbReference type="NCBI Taxonomy" id="42375"/>
    <lineage>
        <taxon>Eukaryota</taxon>
        <taxon>Fungi</taxon>
        <taxon>Dikarya</taxon>
        <taxon>Ascomycota</taxon>
        <taxon>Pezizomycotina</taxon>
        <taxon>Sordariomycetes</taxon>
        <taxon>Xylariomycetidae</taxon>
        <taxon>Xylariales</taxon>
        <taxon>Xylariaceae</taxon>
        <taxon>Xylaria</taxon>
    </lineage>
</organism>
<proteinExistence type="predicted"/>
<sequence>MPSDVYTIVWGTVVFIANWLLAHTWPGKSFKRILRLEIPRSPLPAECCPGCCSLQGDQVHEIRTLRLVLEKHCGETPVRQKELAEAMSSAIVAALHDVSDSDHALARELMRENLALKRELSTLQPIQSLRVEVKELGDRLGELVDRVDGLRSGPRQSSDGANPGERRNSL</sequence>
<comment type="caution">
    <text evidence="1">The sequence shown here is derived from an EMBL/GenBank/DDBJ whole genome shotgun (WGS) entry which is preliminary data.</text>
</comment>